<keyword evidence="6" id="KW-1185">Reference proteome</keyword>
<evidence type="ECO:0000256" key="1">
    <source>
        <dbReference type="ARBA" id="ARBA00006484"/>
    </source>
</evidence>
<evidence type="ECO:0000256" key="4">
    <source>
        <dbReference type="RuleBase" id="RU000363"/>
    </source>
</evidence>
<dbReference type="GO" id="GO:0016020">
    <property type="term" value="C:membrane"/>
    <property type="evidence" value="ECO:0007669"/>
    <property type="project" value="TreeGrafter"/>
</dbReference>
<comment type="caution">
    <text evidence="5">The sequence shown here is derived from an EMBL/GenBank/DDBJ whole genome shotgun (WGS) entry which is preliminary data.</text>
</comment>
<organism evidence="5 6">
    <name type="scientific">Halteria grandinella</name>
    <dbReference type="NCBI Taxonomy" id="5974"/>
    <lineage>
        <taxon>Eukaryota</taxon>
        <taxon>Sar</taxon>
        <taxon>Alveolata</taxon>
        <taxon>Ciliophora</taxon>
        <taxon>Intramacronucleata</taxon>
        <taxon>Spirotrichea</taxon>
        <taxon>Stichotrichia</taxon>
        <taxon>Sporadotrichida</taxon>
        <taxon>Halteriidae</taxon>
        <taxon>Halteria</taxon>
    </lineage>
</organism>
<evidence type="ECO:0000256" key="2">
    <source>
        <dbReference type="ARBA" id="ARBA00023002"/>
    </source>
</evidence>
<dbReference type="Gene3D" id="3.40.50.720">
    <property type="entry name" value="NAD(P)-binding Rossmann-like Domain"/>
    <property type="match status" value="1"/>
</dbReference>
<accession>A0A8J8T652</accession>
<keyword evidence="2" id="KW-0560">Oxidoreductase</keyword>
<dbReference type="EMBL" id="RRYP01004346">
    <property type="protein sequence ID" value="TNV82941.1"/>
    <property type="molecule type" value="Genomic_DNA"/>
</dbReference>
<dbReference type="PRINTS" id="PR00081">
    <property type="entry name" value="GDHRDH"/>
</dbReference>
<gene>
    <name evidence="5" type="ORF">FGO68_gene13776</name>
</gene>
<dbReference type="Proteomes" id="UP000785679">
    <property type="component" value="Unassembled WGS sequence"/>
</dbReference>
<comment type="function">
    <text evidence="3">Putative oxidoreductase.</text>
</comment>
<dbReference type="PANTHER" id="PTHR44196:SF1">
    <property type="entry name" value="DEHYDROGENASE_REDUCTASE SDR FAMILY MEMBER 7B"/>
    <property type="match status" value="1"/>
</dbReference>
<dbReference type="PANTHER" id="PTHR44196">
    <property type="entry name" value="DEHYDROGENASE/REDUCTASE SDR FAMILY MEMBER 7B"/>
    <property type="match status" value="1"/>
</dbReference>
<dbReference type="InterPro" id="IPR002347">
    <property type="entry name" value="SDR_fam"/>
</dbReference>
<protein>
    <submittedName>
        <fullName evidence="5">Uncharacterized protein</fullName>
    </submittedName>
</protein>
<dbReference type="Pfam" id="PF00106">
    <property type="entry name" value="adh_short"/>
    <property type="match status" value="1"/>
</dbReference>
<dbReference type="GO" id="GO:0016491">
    <property type="term" value="F:oxidoreductase activity"/>
    <property type="evidence" value="ECO:0007669"/>
    <property type="project" value="UniProtKB-KW"/>
</dbReference>
<sequence length="307" mass="34468">MLCNKFFIFFILAVISYNLYKRWWTWLKCKPNFTGKTVLITGGSSGIGEQLTKHVIELGAEKVVIAARNVKELERVKKECKYPDRVSILQMDLSKPQECLQLAQDFAKHTPIDILVNNGGLSMREEFINCDYTTCEYMMNTNCLSHIALVKAFLPSMITQKRQGQIVNILSISGIMGVPVRTMYCASKFAMDGFSKALRSEVAQYGITVTQVYPAYVQTNISKNAATGTAGESFGKVDENIGTGMPVEKAVDIISKAIYMRRPEVLVGKAFYWWITKLAFLSSTVNSIAGDIKYRSQLKVMQKAKEQ</sequence>
<dbReference type="OrthoDB" id="1274115at2759"/>
<dbReference type="InterPro" id="IPR036291">
    <property type="entry name" value="NAD(P)-bd_dom_sf"/>
</dbReference>
<evidence type="ECO:0000256" key="3">
    <source>
        <dbReference type="ARBA" id="ARBA00037096"/>
    </source>
</evidence>
<dbReference type="AlphaFoldDB" id="A0A8J8T652"/>
<dbReference type="PRINTS" id="PR00080">
    <property type="entry name" value="SDRFAMILY"/>
</dbReference>
<reference evidence="5" key="1">
    <citation type="submission" date="2019-06" db="EMBL/GenBank/DDBJ databases">
        <authorList>
            <person name="Zheng W."/>
        </authorList>
    </citation>
    <scope>NUCLEOTIDE SEQUENCE</scope>
    <source>
        <strain evidence="5">QDHG01</strain>
    </source>
</reference>
<dbReference type="InterPro" id="IPR020904">
    <property type="entry name" value="Sc_DH/Rdtase_CS"/>
</dbReference>
<evidence type="ECO:0000313" key="6">
    <source>
        <dbReference type="Proteomes" id="UP000785679"/>
    </source>
</evidence>
<dbReference type="SUPFAM" id="SSF51735">
    <property type="entry name" value="NAD(P)-binding Rossmann-fold domains"/>
    <property type="match status" value="1"/>
</dbReference>
<evidence type="ECO:0000313" key="5">
    <source>
        <dbReference type="EMBL" id="TNV82941.1"/>
    </source>
</evidence>
<dbReference type="PROSITE" id="PS00061">
    <property type="entry name" value="ADH_SHORT"/>
    <property type="match status" value="1"/>
</dbReference>
<proteinExistence type="inferred from homology"/>
<comment type="similarity">
    <text evidence="1 4">Belongs to the short-chain dehydrogenases/reductases (SDR) family.</text>
</comment>
<name>A0A8J8T652_HALGN</name>